<evidence type="ECO:0000256" key="1">
    <source>
        <dbReference type="SAM" id="Phobius"/>
    </source>
</evidence>
<keyword evidence="1" id="KW-0812">Transmembrane</keyword>
<organism evidence="2 3">
    <name type="scientific">Salinimicrobium flavum</name>
    <dbReference type="NCBI Taxonomy" id="1737065"/>
    <lineage>
        <taxon>Bacteria</taxon>
        <taxon>Pseudomonadati</taxon>
        <taxon>Bacteroidota</taxon>
        <taxon>Flavobacteriia</taxon>
        <taxon>Flavobacteriales</taxon>
        <taxon>Flavobacteriaceae</taxon>
        <taxon>Salinimicrobium</taxon>
    </lineage>
</organism>
<reference evidence="3" key="1">
    <citation type="journal article" date="2019" name="Int. J. Syst. Evol. Microbiol.">
        <title>The Global Catalogue of Microorganisms (GCM) 10K type strain sequencing project: providing services to taxonomists for standard genome sequencing and annotation.</title>
        <authorList>
            <consortium name="The Broad Institute Genomics Platform"/>
            <consortium name="The Broad Institute Genome Sequencing Center for Infectious Disease"/>
            <person name="Wu L."/>
            <person name="Ma J."/>
        </authorList>
    </citation>
    <scope>NUCLEOTIDE SEQUENCE [LARGE SCALE GENOMIC DNA]</scope>
    <source>
        <strain evidence="3">KCTC 42585</strain>
    </source>
</reference>
<feature type="transmembrane region" description="Helical" evidence="1">
    <location>
        <begin position="38"/>
        <end position="55"/>
    </location>
</feature>
<feature type="transmembrane region" description="Helical" evidence="1">
    <location>
        <begin position="75"/>
        <end position="93"/>
    </location>
</feature>
<evidence type="ECO:0000313" key="2">
    <source>
        <dbReference type="EMBL" id="MFD2516728.1"/>
    </source>
</evidence>
<dbReference type="RefSeq" id="WP_380748086.1">
    <property type="nucleotide sequence ID" value="NZ_JBHULT010000005.1"/>
</dbReference>
<accession>A0ABW5ITL7</accession>
<gene>
    <name evidence="2" type="ORF">ACFSTG_02380</name>
</gene>
<protein>
    <recommendedName>
        <fullName evidence="4">DUF4190 domain-containing protein</fullName>
    </recommendedName>
</protein>
<feature type="transmembrane region" description="Helical" evidence="1">
    <location>
        <begin position="12"/>
        <end position="32"/>
    </location>
</feature>
<keyword evidence="1" id="KW-0472">Membrane</keyword>
<keyword evidence="1" id="KW-1133">Transmembrane helix</keyword>
<name>A0ABW5ITL7_9FLAO</name>
<comment type="caution">
    <text evidence="2">The sequence shown here is derived from an EMBL/GenBank/DDBJ whole genome shotgun (WGS) entry which is preliminary data.</text>
</comment>
<keyword evidence="3" id="KW-1185">Reference proteome</keyword>
<dbReference type="EMBL" id="JBHULT010000005">
    <property type="protein sequence ID" value="MFD2516728.1"/>
    <property type="molecule type" value="Genomic_DNA"/>
</dbReference>
<evidence type="ECO:0008006" key="4">
    <source>
        <dbReference type="Google" id="ProtNLM"/>
    </source>
</evidence>
<dbReference type="Proteomes" id="UP001597468">
    <property type="component" value="Unassembled WGS sequence"/>
</dbReference>
<evidence type="ECO:0000313" key="3">
    <source>
        <dbReference type="Proteomes" id="UP001597468"/>
    </source>
</evidence>
<sequence length="96" mass="10435">MKKSKSINSKPFKGAGYLLGAIIGFTAAITSFVITENIAISIPLLAGLSIPLGMFIEQKFQVQDKEKDTSKMKILVALFAVGILLFFLIVFIAKLI</sequence>
<proteinExistence type="predicted"/>